<dbReference type="InterPro" id="IPR045120">
    <property type="entry name" value="Suco/Slp1-like"/>
</dbReference>
<dbReference type="OMA" id="EFFCPVS"/>
<dbReference type="InterPro" id="IPR012919">
    <property type="entry name" value="SUN_dom"/>
</dbReference>
<keyword evidence="6" id="KW-0732">Signal</keyword>
<keyword evidence="9" id="KW-1185">Reference proteome</keyword>
<dbReference type="GO" id="GO:0005737">
    <property type="term" value="C:cytoplasm"/>
    <property type="evidence" value="ECO:0007669"/>
    <property type="project" value="TreeGrafter"/>
</dbReference>
<feature type="region of interest" description="Disordered" evidence="5">
    <location>
        <begin position="428"/>
        <end position="451"/>
    </location>
</feature>
<dbReference type="SUPFAM" id="SSF49785">
    <property type="entry name" value="Galactose-binding domain-like"/>
    <property type="match status" value="1"/>
</dbReference>
<evidence type="ECO:0000256" key="4">
    <source>
        <dbReference type="ARBA" id="ARBA00023136"/>
    </source>
</evidence>
<dbReference type="GO" id="GO:0012505">
    <property type="term" value="C:endomembrane system"/>
    <property type="evidence" value="ECO:0007669"/>
    <property type="project" value="UniProtKB-SubCell"/>
</dbReference>
<dbReference type="Gene3D" id="2.60.120.260">
    <property type="entry name" value="Galactose-binding domain-like"/>
    <property type="match status" value="1"/>
</dbReference>
<feature type="region of interest" description="Disordered" evidence="5">
    <location>
        <begin position="529"/>
        <end position="591"/>
    </location>
</feature>
<comment type="subcellular location">
    <subcellularLocation>
        <location evidence="1">Endomembrane system</location>
    </subcellularLocation>
</comment>
<feature type="domain" description="SUN" evidence="7">
    <location>
        <begin position="226"/>
        <end position="393"/>
    </location>
</feature>
<dbReference type="HOGENOM" id="CLU_006633_0_0_1"/>
<dbReference type="FunFam" id="2.60.120.260:FF:000082">
    <property type="entry name" value="Sad1/UNC domain protein"/>
    <property type="match status" value="1"/>
</dbReference>
<proteinExistence type="predicted"/>
<evidence type="ECO:0000313" key="8">
    <source>
        <dbReference type="EMBL" id="EKD18010.1"/>
    </source>
</evidence>
<feature type="region of interest" description="Disordered" evidence="5">
    <location>
        <begin position="80"/>
        <end position="102"/>
    </location>
</feature>
<dbReference type="PANTHER" id="PTHR12953">
    <property type="entry name" value="MEMBRANE PROTEIN CH1 RELATED"/>
    <property type="match status" value="1"/>
</dbReference>
<feature type="compositionally biased region" description="Low complexity" evidence="5">
    <location>
        <begin position="569"/>
        <end position="591"/>
    </location>
</feature>
<dbReference type="GO" id="GO:0034975">
    <property type="term" value="P:protein folding in endoplasmic reticulum"/>
    <property type="evidence" value="ECO:0007669"/>
    <property type="project" value="TreeGrafter"/>
</dbReference>
<dbReference type="InterPro" id="IPR008979">
    <property type="entry name" value="Galactose-bd-like_sf"/>
</dbReference>
<evidence type="ECO:0000256" key="1">
    <source>
        <dbReference type="ARBA" id="ARBA00004308"/>
    </source>
</evidence>
<dbReference type="STRING" id="1072389.K1WJY1"/>
<feature type="compositionally biased region" description="Polar residues" evidence="5">
    <location>
        <begin position="529"/>
        <end position="540"/>
    </location>
</feature>
<dbReference type="Proteomes" id="UP000006753">
    <property type="component" value="Unassembled WGS sequence"/>
</dbReference>
<dbReference type="KEGG" id="mbe:MBM_03782"/>
<reference evidence="8 9" key="1">
    <citation type="journal article" date="2012" name="BMC Genomics">
        <title>Sequencing the genome of Marssonina brunnea reveals fungus-poplar co-evolution.</title>
        <authorList>
            <person name="Zhu S."/>
            <person name="Cao Y.-Z."/>
            <person name="Jiang C."/>
            <person name="Tan B.-Y."/>
            <person name="Wang Z."/>
            <person name="Feng S."/>
            <person name="Zhang L."/>
            <person name="Su X.-H."/>
            <person name="Brejova B."/>
            <person name="Vinar T."/>
            <person name="Xu M."/>
            <person name="Wang M.-X."/>
            <person name="Zhang S.-G."/>
            <person name="Huang M.-R."/>
            <person name="Wu R."/>
            <person name="Zhou Y."/>
        </authorList>
    </citation>
    <scope>NUCLEOTIDE SEQUENCE [LARGE SCALE GENOMIC DNA]</scope>
    <source>
        <strain evidence="8 9">MB_m1</strain>
    </source>
</reference>
<sequence>MHIVVLPALVAALVLCTANANANAITNPDTYANANPSSTAVTPKLTPTPTLSIAPTCEARTVNYITDVLPQQCLKSSWRSTNGTARGTEGAGGGSGNGTQTIGGNAISSVAGQEVPQSTDAPGRTSSVEVADAAAAAADLETGELNEASFLSFEEWKKQTLEKAGQANANIGGKRNSEARKRDSESLQNNLDSLGEEGEIDLDFGAFRSGGREEAMNEGVRDQAQDNVVVEERKNEHYRSKDAGKTCKERFSYASFDAGATILKTHPGAKNSKAVLIENKDSYMLSECKAENKFIIIELSEDIWIDTVVLANYEFFSSMIRTFRVSLSDRYPVKIDKWKDAGTYEARNSREIQAFLIANPQIWARYIRIEFLSHYGNEYYCPLSLVRVHGTRMLESWKETEEVETGEEEQFVPDAVAEVVQITEKQKAAGEKVAWPADPSLETTHDGAGNSSQETLVVATTTWEQSGARIFRNSDLDDTCHTSESPVPEPAQTATVSATNSTTALTQPTIPGAIPVSLNATTATVPSIASHTPESGAAQNAISKTSSAASSSIAAKPTSDPPIPPPPSASTQKITTNSTTSKNKTTTTSSAAASLPTIQESFFKAVSRRLNFLETNSTLSLKYIEEQSRILREAFTKVEKKQLQKTTTFLDALNSTVLDELRQFRQQYDEIWQSTVISLESQRDESRREILAISSRLNILADEVVFQKRMSIVQSVLLLLCLALVIFSRVSAGTNIELPTLLHNRLRVSSPFPIESPLESPGEREGNRRAWLDAGHRGRLEDEVPPTPFSAYSHESEQPVTPPSAEGGEDVQNHTHGSGELLPSTEGHLDSAQSSQNHTPAQRTPPNTSYPDLPIIEIHNSTPIRRQRSSSLLSQIDLDSYAELEPPPPSRPMPFHLPSPPPDVPPSQASEIQLASQENSEPFITSPPSPKPEHERQRKHSFNIARKPLPALPPGA</sequence>
<keyword evidence="3" id="KW-1133">Transmembrane helix</keyword>
<feature type="region of interest" description="Disordered" evidence="5">
    <location>
        <begin position="164"/>
        <end position="187"/>
    </location>
</feature>
<feature type="compositionally biased region" description="Low complexity" evidence="5">
    <location>
        <begin position="491"/>
        <end position="506"/>
    </location>
</feature>
<feature type="compositionally biased region" description="Polar residues" evidence="5">
    <location>
        <begin position="907"/>
        <end position="923"/>
    </location>
</feature>
<keyword evidence="4" id="KW-0472">Membrane</keyword>
<dbReference type="GO" id="GO:0016020">
    <property type="term" value="C:membrane"/>
    <property type="evidence" value="ECO:0007669"/>
    <property type="project" value="InterPro"/>
</dbReference>
<dbReference type="OrthoDB" id="266334at2759"/>
<feature type="region of interest" description="Disordered" evidence="5">
    <location>
        <begin position="879"/>
        <end position="956"/>
    </location>
</feature>
<protein>
    <submittedName>
        <fullName evidence="8">Sad1/UNC domain protein</fullName>
    </submittedName>
</protein>
<evidence type="ECO:0000256" key="2">
    <source>
        <dbReference type="ARBA" id="ARBA00022692"/>
    </source>
</evidence>
<dbReference type="AlphaFoldDB" id="K1WJY1"/>
<dbReference type="PANTHER" id="PTHR12953:SF0">
    <property type="entry name" value="SUN DOMAIN-CONTAINING OSSIFICATION FACTOR"/>
    <property type="match status" value="1"/>
</dbReference>
<evidence type="ECO:0000259" key="7">
    <source>
        <dbReference type="PROSITE" id="PS51469"/>
    </source>
</evidence>
<feature type="compositionally biased region" description="Polar residues" evidence="5">
    <location>
        <begin position="831"/>
        <end position="850"/>
    </location>
</feature>
<keyword evidence="2" id="KW-0812">Transmembrane</keyword>
<dbReference type="EMBL" id="JH921434">
    <property type="protein sequence ID" value="EKD18010.1"/>
    <property type="molecule type" value="Genomic_DNA"/>
</dbReference>
<dbReference type="FunCoup" id="K1WJY1">
    <property type="interactions" value="38"/>
</dbReference>
<organism evidence="8 9">
    <name type="scientific">Marssonina brunnea f. sp. multigermtubi (strain MB_m1)</name>
    <name type="common">Marssonina leaf spot fungus</name>
    <dbReference type="NCBI Taxonomy" id="1072389"/>
    <lineage>
        <taxon>Eukaryota</taxon>
        <taxon>Fungi</taxon>
        <taxon>Dikarya</taxon>
        <taxon>Ascomycota</taxon>
        <taxon>Pezizomycotina</taxon>
        <taxon>Leotiomycetes</taxon>
        <taxon>Helotiales</taxon>
        <taxon>Drepanopezizaceae</taxon>
        <taxon>Drepanopeziza</taxon>
    </lineage>
</organism>
<name>K1WJY1_MARBU</name>
<accession>K1WJY1</accession>
<gene>
    <name evidence="8" type="ORF">MBM_03782</name>
</gene>
<feature type="signal peptide" evidence="6">
    <location>
        <begin position="1"/>
        <end position="22"/>
    </location>
</feature>
<evidence type="ECO:0000256" key="5">
    <source>
        <dbReference type="SAM" id="MobiDB-lite"/>
    </source>
</evidence>
<feature type="region of interest" description="Disordered" evidence="5">
    <location>
        <begin position="475"/>
        <end position="510"/>
    </location>
</feature>
<evidence type="ECO:0000256" key="6">
    <source>
        <dbReference type="SAM" id="SignalP"/>
    </source>
</evidence>
<feature type="compositionally biased region" description="Pro residues" evidence="5">
    <location>
        <begin position="885"/>
        <end position="905"/>
    </location>
</feature>
<feature type="compositionally biased region" description="Pro residues" evidence="5">
    <location>
        <begin position="559"/>
        <end position="568"/>
    </location>
</feature>
<evidence type="ECO:0000256" key="3">
    <source>
        <dbReference type="ARBA" id="ARBA00022989"/>
    </source>
</evidence>
<feature type="compositionally biased region" description="Basic and acidic residues" evidence="5">
    <location>
        <begin position="175"/>
        <end position="185"/>
    </location>
</feature>
<dbReference type="InParanoid" id="K1WJY1"/>
<evidence type="ECO:0000313" key="9">
    <source>
        <dbReference type="Proteomes" id="UP000006753"/>
    </source>
</evidence>
<dbReference type="Pfam" id="PF07738">
    <property type="entry name" value="Sad1_UNC"/>
    <property type="match status" value="1"/>
</dbReference>
<feature type="chain" id="PRO_5003854814" evidence="6">
    <location>
        <begin position="23"/>
        <end position="956"/>
    </location>
</feature>
<feature type="compositionally biased region" description="Low complexity" evidence="5">
    <location>
        <begin position="541"/>
        <end position="558"/>
    </location>
</feature>
<dbReference type="PROSITE" id="PS51469">
    <property type="entry name" value="SUN"/>
    <property type="match status" value="1"/>
</dbReference>
<dbReference type="eggNOG" id="KOG1396">
    <property type="taxonomic scope" value="Eukaryota"/>
</dbReference>
<feature type="region of interest" description="Disordered" evidence="5">
    <location>
        <begin position="775"/>
        <end position="854"/>
    </location>
</feature>